<comment type="cofactor">
    <cofactor evidence="5">
        <name>Mg(2+)</name>
        <dbReference type="ChEBI" id="CHEBI:18420"/>
    </cofactor>
</comment>
<dbReference type="Gene3D" id="3.40.190.80">
    <property type="match status" value="1"/>
</dbReference>
<dbReference type="Pfam" id="PF00459">
    <property type="entry name" value="Inositol_P"/>
    <property type="match status" value="1"/>
</dbReference>
<dbReference type="PANTHER" id="PTHR20854">
    <property type="entry name" value="INOSITOL MONOPHOSPHATASE"/>
    <property type="match status" value="1"/>
</dbReference>
<evidence type="ECO:0000256" key="2">
    <source>
        <dbReference type="ARBA" id="ARBA00013093"/>
    </source>
</evidence>
<evidence type="ECO:0000313" key="7">
    <source>
        <dbReference type="EMBL" id="HEC57869.1"/>
    </source>
</evidence>
<feature type="binding site" evidence="5">
    <location>
        <position position="223"/>
    </location>
    <ligand>
        <name>Mg(2+)</name>
        <dbReference type="ChEBI" id="CHEBI:18420"/>
        <label>1</label>
        <note>catalytic</note>
    </ligand>
</feature>
<dbReference type="GO" id="GO:0046872">
    <property type="term" value="F:metal ion binding"/>
    <property type="evidence" value="ECO:0007669"/>
    <property type="project" value="UniProtKB-KW"/>
</dbReference>
<dbReference type="AlphaFoldDB" id="A0A1F2P564"/>
<keyword evidence="9" id="KW-1185">Reference proteome</keyword>
<dbReference type="Gene3D" id="3.30.540.10">
    <property type="entry name" value="Fructose-1,6-Bisphosphatase, subunit A, domain 1"/>
    <property type="match status" value="1"/>
</dbReference>
<accession>A0A1F2P564</accession>
<reference evidence="6" key="2">
    <citation type="journal article" date="2020" name="mSystems">
        <title>Genome- and Community-Level Interaction Insights into Carbon Utilization and Element Cycling Functions of Hydrothermarchaeota in Hydrothermal Sediment.</title>
        <authorList>
            <person name="Zhou Z."/>
            <person name="Liu Y."/>
            <person name="Xu W."/>
            <person name="Pan J."/>
            <person name="Luo Z.H."/>
            <person name="Li M."/>
        </authorList>
    </citation>
    <scope>NUCLEOTIDE SEQUENCE [LARGE SCALE GENOMIC DNA]</scope>
    <source>
        <strain evidence="6">HyVt-185</strain>
        <strain evidence="7">HyVt-386</strain>
    </source>
</reference>
<dbReference type="InterPro" id="IPR000760">
    <property type="entry name" value="Inositol_monophosphatase-like"/>
</dbReference>
<dbReference type="EMBL" id="LYOR01000003">
    <property type="protein sequence ID" value="OFV66304.1"/>
    <property type="molecule type" value="Genomic_DNA"/>
</dbReference>
<feature type="binding site" evidence="5">
    <location>
        <position position="72"/>
    </location>
    <ligand>
        <name>Mg(2+)</name>
        <dbReference type="ChEBI" id="CHEBI:18420"/>
        <label>1</label>
        <note>catalytic</note>
    </ligand>
</feature>
<dbReference type="Proteomes" id="UP000185779">
    <property type="component" value="Unassembled WGS sequence"/>
</dbReference>
<dbReference type="STRING" id="1839936.SBU_000846"/>
<evidence type="ECO:0000313" key="6">
    <source>
        <dbReference type="EMBL" id="HDM36069.1"/>
    </source>
</evidence>
<evidence type="ECO:0000256" key="5">
    <source>
        <dbReference type="PIRSR" id="PIRSR600760-2"/>
    </source>
</evidence>
<dbReference type="PRINTS" id="PR00377">
    <property type="entry name" value="IMPHPHTASES"/>
</dbReference>
<sequence length="276" mass="30421">MMMGEDETRALLFELADAVISSVKGCILHSEDYDEVVLVRERDVTRRLDMVAEETLESFLLDRNLSARVISEELGDRVIPEGGDPVFTLVFDPVDGSTNASRGIPFFCTSIAYAPKIHDVRFEDITIGVVKTAYGTRYHAVKGKGAFLNGKKLDTRKVDRDKRVKRVFCLYSYGIPQIPPEVIEFGRQNIIRILGSIAIEMCLLAEGALDGIVEMRDIINGYDIMASALILREAGGILTDIDGNPIQGPVDVRGLSFVGAGEKKIHSCILSILRGE</sequence>
<comment type="similarity">
    <text evidence="4">Belongs to the inositol monophosphatase superfamily. FBPase class 4 family.</text>
</comment>
<comment type="catalytic activity">
    <reaction evidence="1">
        <text>beta-D-fructose 1,6-bisphosphate + H2O = beta-D-fructose 6-phosphate + phosphate</text>
        <dbReference type="Rhea" id="RHEA:11064"/>
        <dbReference type="ChEBI" id="CHEBI:15377"/>
        <dbReference type="ChEBI" id="CHEBI:32966"/>
        <dbReference type="ChEBI" id="CHEBI:43474"/>
        <dbReference type="ChEBI" id="CHEBI:57634"/>
        <dbReference type="EC" id="3.1.3.11"/>
    </reaction>
</comment>
<evidence type="ECO:0000256" key="4">
    <source>
        <dbReference type="ARBA" id="ARBA00038103"/>
    </source>
</evidence>
<dbReference type="GO" id="GO:0007165">
    <property type="term" value="P:signal transduction"/>
    <property type="evidence" value="ECO:0007669"/>
    <property type="project" value="TreeGrafter"/>
</dbReference>
<gene>
    <name evidence="6" type="ORF">ENG09_02270</name>
    <name evidence="7" type="ORF">ENI32_08405</name>
    <name evidence="8" type="ORF">SBU_000846</name>
</gene>
<dbReference type="PANTHER" id="PTHR20854:SF4">
    <property type="entry name" value="INOSITOL-1-MONOPHOSPHATASE-RELATED"/>
    <property type="match status" value="1"/>
</dbReference>
<feature type="binding site" evidence="5">
    <location>
        <position position="95"/>
    </location>
    <ligand>
        <name>Mg(2+)</name>
        <dbReference type="ChEBI" id="CHEBI:18420"/>
        <label>1</label>
        <note>catalytic</note>
    </ligand>
</feature>
<dbReference type="EMBL" id="DQZR01000094">
    <property type="protein sequence ID" value="HDM36069.1"/>
    <property type="molecule type" value="Genomic_DNA"/>
</dbReference>
<keyword evidence="5" id="KW-0479">Metal-binding</keyword>
<proteinExistence type="inferred from homology"/>
<comment type="caution">
    <text evidence="8">The sequence shown here is derived from an EMBL/GenBank/DDBJ whole genome shotgun (WGS) entry which is preliminary data.</text>
</comment>
<dbReference type="Proteomes" id="UP000885863">
    <property type="component" value="Unassembled WGS sequence"/>
</dbReference>
<reference evidence="8 9" key="1">
    <citation type="submission" date="2016-05" db="EMBL/GenBank/DDBJ databases">
        <title>Microbial consortia oxidize butane by reversing methanogenesis.</title>
        <authorList>
            <person name="Laso-Perez R."/>
            <person name="Richter M."/>
            <person name="Wegener G."/>
            <person name="Musat F."/>
        </authorList>
    </citation>
    <scope>NUCLEOTIDE SEQUENCE [LARGE SCALE GENOMIC DNA]</scope>
    <source>
        <strain evidence="8">BOX1</strain>
    </source>
</reference>
<feature type="binding site" evidence="5">
    <location>
        <position position="92"/>
    </location>
    <ligand>
        <name>Mg(2+)</name>
        <dbReference type="ChEBI" id="CHEBI:18420"/>
        <label>1</label>
        <note>catalytic</note>
    </ligand>
</feature>
<dbReference type="EC" id="3.1.3.11" evidence="2"/>
<keyword evidence="3" id="KW-0119">Carbohydrate metabolism</keyword>
<protein>
    <recommendedName>
        <fullName evidence="2">fructose-bisphosphatase</fullName>
        <ecNumber evidence="2">3.1.3.11</ecNumber>
    </recommendedName>
</protein>
<dbReference type="GO" id="GO:0042132">
    <property type="term" value="F:fructose 1,6-bisphosphate 1-phosphatase activity"/>
    <property type="evidence" value="ECO:0007669"/>
    <property type="project" value="UniProtKB-EC"/>
</dbReference>
<keyword evidence="8" id="KW-0378">Hydrolase</keyword>
<dbReference type="SUPFAM" id="SSF56655">
    <property type="entry name" value="Carbohydrate phosphatase"/>
    <property type="match status" value="1"/>
</dbReference>
<evidence type="ECO:0000313" key="8">
    <source>
        <dbReference type="EMBL" id="OFV66304.1"/>
    </source>
</evidence>
<evidence type="ECO:0000256" key="1">
    <source>
        <dbReference type="ARBA" id="ARBA00001273"/>
    </source>
</evidence>
<dbReference type="GO" id="GO:0008934">
    <property type="term" value="F:inositol monophosphate 1-phosphatase activity"/>
    <property type="evidence" value="ECO:0007669"/>
    <property type="project" value="TreeGrafter"/>
</dbReference>
<evidence type="ECO:0000256" key="3">
    <source>
        <dbReference type="ARBA" id="ARBA00023277"/>
    </source>
</evidence>
<dbReference type="GO" id="GO:0006020">
    <property type="term" value="P:inositol metabolic process"/>
    <property type="evidence" value="ECO:0007669"/>
    <property type="project" value="TreeGrafter"/>
</dbReference>
<keyword evidence="5" id="KW-0460">Magnesium</keyword>
<evidence type="ECO:0000313" key="9">
    <source>
        <dbReference type="Proteomes" id="UP000185779"/>
    </source>
</evidence>
<name>A0A1F2P564_9EURY</name>
<dbReference type="EMBL" id="DRIE01000136">
    <property type="protein sequence ID" value="HEC57869.1"/>
    <property type="molecule type" value="Genomic_DNA"/>
</dbReference>
<organism evidence="8 9">
    <name type="scientific">Candidatus Syntropharchaeum butanivorans</name>
    <dbReference type="NCBI Taxonomy" id="1839936"/>
    <lineage>
        <taxon>Archaea</taxon>
        <taxon>Methanobacteriati</taxon>
        <taxon>Methanobacteriota</taxon>
        <taxon>Stenosarchaea group</taxon>
        <taxon>Methanomicrobia</taxon>
        <taxon>Methanosarcinales</taxon>
        <taxon>ANME-2 cluster</taxon>
        <taxon>Candidatus Syntropharchaeum</taxon>
    </lineage>
</organism>
<dbReference type="Proteomes" id="UP000885936">
    <property type="component" value="Unassembled WGS sequence"/>
</dbReference>